<dbReference type="PANTHER" id="PTHR30203">
    <property type="entry name" value="OUTER MEMBRANE CATION EFFLUX PROTEIN"/>
    <property type="match status" value="1"/>
</dbReference>
<dbReference type="GO" id="GO:0015562">
    <property type="term" value="F:efflux transmembrane transporter activity"/>
    <property type="evidence" value="ECO:0007669"/>
    <property type="project" value="InterPro"/>
</dbReference>
<dbReference type="PANTHER" id="PTHR30203:SF24">
    <property type="entry name" value="BLR4935 PROTEIN"/>
    <property type="match status" value="1"/>
</dbReference>
<dbReference type="OrthoDB" id="9791261at2"/>
<evidence type="ECO:0000256" key="1">
    <source>
        <dbReference type="ARBA" id="ARBA00007613"/>
    </source>
</evidence>
<dbReference type="InterPro" id="IPR003423">
    <property type="entry name" value="OMP_efflux"/>
</dbReference>
<evidence type="ECO:0000313" key="4">
    <source>
        <dbReference type="EMBL" id="TCS37921.1"/>
    </source>
</evidence>
<dbReference type="EMBL" id="SLZQ01000003">
    <property type="protein sequence ID" value="TCS37921.1"/>
    <property type="molecule type" value="Genomic_DNA"/>
</dbReference>
<keyword evidence="5" id="KW-1185">Reference proteome</keyword>
<dbReference type="InterPro" id="IPR010131">
    <property type="entry name" value="MdtP/NodT-like"/>
</dbReference>
<dbReference type="RefSeq" id="WP_132257990.1">
    <property type="nucleotide sequence ID" value="NZ_SLZQ01000003.1"/>
</dbReference>
<evidence type="ECO:0000256" key="2">
    <source>
        <dbReference type="SAM" id="Coils"/>
    </source>
</evidence>
<accession>A0A4R3HZX2</accession>
<dbReference type="Pfam" id="PF02321">
    <property type="entry name" value="OEP"/>
    <property type="match status" value="2"/>
</dbReference>
<keyword evidence="2" id="KW-0175">Coiled coil</keyword>
<feature type="coiled-coil region" evidence="2">
    <location>
        <begin position="335"/>
        <end position="362"/>
    </location>
</feature>
<name>A0A4R3HZX2_PAULE</name>
<reference evidence="4 5" key="1">
    <citation type="submission" date="2019-03" db="EMBL/GenBank/DDBJ databases">
        <title>Genomic Encyclopedia of Type Strains, Phase IV (KMG-IV): sequencing the most valuable type-strain genomes for metagenomic binning, comparative biology and taxonomic classification.</title>
        <authorList>
            <person name="Goeker M."/>
        </authorList>
    </citation>
    <scope>NUCLEOTIDE SEQUENCE [LARGE SCALE GENOMIC DNA]</scope>
    <source>
        <strain evidence="4 5">DSM 7445</strain>
    </source>
</reference>
<evidence type="ECO:0000313" key="5">
    <source>
        <dbReference type="Proteomes" id="UP000295382"/>
    </source>
</evidence>
<organism evidence="4 5">
    <name type="scientific">Paucimonas lemoignei</name>
    <name type="common">Pseudomonas lemoignei</name>
    <dbReference type="NCBI Taxonomy" id="29443"/>
    <lineage>
        <taxon>Bacteria</taxon>
        <taxon>Pseudomonadati</taxon>
        <taxon>Pseudomonadota</taxon>
        <taxon>Betaproteobacteria</taxon>
        <taxon>Burkholderiales</taxon>
        <taxon>Burkholderiaceae</taxon>
        <taxon>Paucimonas</taxon>
    </lineage>
</organism>
<protein>
    <submittedName>
        <fullName evidence="4">Cobalt-zinc-cadmium efflux system outer membrane protein</fullName>
    </submittedName>
</protein>
<dbReference type="Proteomes" id="UP000295382">
    <property type="component" value="Unassembled WGS sequence"/>
</dbReference>
<dbReference type="AlphaFoldDB" id="A0A4R3HZX2"/>
<evidence type="ECO:0000256" key="3">
    <source>
        <dbReference type="SAM" id="SignalP"/>
    </source>
</evidence>
<proteinExistence type="inferred from homology"/>
<feature type="signal peptide" evidence="3">
    <location>
        <begin position="1"/>
        <end position="19"/>
    </location>
</feature>
<dbReference type="Gene3D" id="1.20.1600.10">
    <property type="entry name" value="Outer membrane efflux proteins (OEP)"/>
    <property type="match status" value="1"/>
</dbReference>
<keyword evidence="3" id="KW-0732">Signal</keyword>
<sequence>MYRYLLPFSLVAFGLPLSAQTLPPTSSSIEAPQAHPNRIAEAAGPLTLQAALNMALRANSELSAARYELQAVEASVLQAGVLPNPALEVGVLDTRKETRETTVQLSQPIELGGKRAARVEAAERGRDAALAELNAKHADIRAAVITAFFNVLAAQERLSLAENSAELAKRATSVASRRVAAGKVSPVEETKARVAEASVRFELTQAKSELATARNRLAALWGSPTPRFERVEGRLDALPALPERMALSQRLAASPALARARLEVDRRQALAQVERSRRIPDITLNMGVQRSEELGRNQAIVGVSIPLPFFDRNQGNILEALRRTDKARDELAATETRLTNELAQAFEQLDVARQESSALQQEVLPGAQSAYDAATKGFEAGKFNFLEVLDAQRTLLQAKSQYLRALAEAHRAAAEVDRLVGTPYAPPSGAMTTREQQ</sequence>
<gene>
    <name evidence="4" type="ORF">EDC30_103213</name>
</gene>
<comment type="caution">
    <text evidence="4">The sequence shown here is derived from an EMBL/GenBank/DDBJ whole genome shotgun (WGS) entry which is preliminary data.</text>
</comment>
<comment type="similarity">
    <text evidence="1">Belongs to the outer membrane factor (OMF) (TC 1.B.17) family.</text>
</comment>
<dbReference type="SUPFAM" id="SSF56954">
    <property type="entry name" value="Outer membrane efflux proteins (OEP)"/>
    <property type="match status" value="1"/>
</dbReference>
<feature type="chain" id="PRO_5021005882" evidence="3">
    <location>
        <begin position="20"/>
        <end position="437"/>
    </location>
</feature>